<evidence type="ECO:0000256" key="1">
    <source>
        <dbReference type="SAM" id="MobiDB-lite"/>
    </source>
</evidence>
<proteinExistence type="predicted"/>
<feature type="region of interest" description="Disordered" evidence="1">
    <location>
        <begin position="55"/>
        <end position="94"/>
    </location>
</feature>
<feature type="compositionally biased region" description="Basic and acidic residues" evidence="1">
    <location>
        <begin position="68"/>
        <end position="94"/>
    </location>
</feature>
<gene>
    <name evidence="2" type="ORF">INT43_001456</name>
</gene>
<dbReference type="AlphaFoldDB" id="A0A8H7U7R3"/>
<feature type="region of interest" description="Disordered" evidence="1">
    <location>
        <begin position="17"/>
        <end position="37"/>
    </location>
</feature>
<sequence length="123" mass="12828">MNPNTQHHDHVKRDAVLGAGAGALGGHEAGHGHTGRDAIIGAGVGGIGEHELKKHDKHHPVAGGNAVSREEARHNQKKAEERAHGHVPVGDKIKGTVKEVEGKLTGNQAKVAEGKALKDDRAL</sequence>
<organism evidence="2 3">
    <name type="scientific">Mortierella isabellina</name>
    <name type="common">Filamentous fungus</name>
    <name type="synonym">Umbelopsis isabellina</name>
    <dbReference type="NCBI Taxonomy" id="91625"/>
    <lineage>
        <taxon>Eukaryota</taxon>
        <taxon>Fungi</taxon>
        <taxon>Fungi incertae sedis</taxon>
        <taxon>Mucoromycota</taxon>
        <taxon>Mucoromycotina</taxon>
        <taxon>Umbelopsidomycetes</taxon>
        <taxon>Umbelopsidales</taxon>
        <taxon>Umbelopsidaceae</taxon>
        <taxon>Umbelopsis</taxon>
    </lineage>
</organism>
<dbReference type="OrthoDB" id="3170343at2759"/>
<evidence type="ECO:0000313" key="2">
    <source>
        <dbReference type="EMBL" id="KAG2171980.1"/>
    </source>
</evidence>
<dbReference type="EMBL" id="JAEPQZ010000018">
    <property type="protein sequence ID" value="KAG2171980.1"/>
    <property type="molecule type" value="Genomic_DNA"/>
</dbReference>
<accession>A0A8H7U7R3</accession>
<keyword evidence="3" id="KW-1185">Reference proteome</keyword>
<reference evidence="2" key="1">
    <citation type="submission" date="2020-12" db="EMBL/GenBank/DDBJ databases">
        <title>Metabolic potential, ecology and presence of endohyphal bacteria is reflected in genomic diversity of Mucoromycotina.</title>
        <authorList>
            <person name="Muszewska A."/>
            <person name="Okrasinska A."/>
            <person name="Steczkiewicz K."/>
            <person name="Drgas O."/>
            <person name="Orlowska M."/>
            <person name="Perlinska-Lenart U."/>
            <person name="Aleksandrzak-Piekarczyk T."/>
            <person name="Szatraj K."/>
            <person name="Zielenkiewicz U."/>
            <person name="Pilsyk S."/>
            <person name="Malc E."/>
            <person name="Mieczkowski P."/>
            <person name="Kruszewska J.S."/>
            <person name="Biernat P."/>
            <person name="Pawlowska J."/>
        </authorList>
    </citation>
    <scope>NUCLEOTIDE SEQUENCE</scope>
    <source>
        <strain evidence="2">WA0000067209</strain>
    </source>
</reference>
<protein>
    <submittedName>
        <fullName evidence="2">Uncharacterized protein</fullName>
    </submittedName>
</protein>
<name>A0A8H7U7R3_MORIS</name>
<evidence type="ECO:0000313" key="3">
    <source>
        <dbReference type="Proteomes" id="UP000654370"/>
    </source>
</evidence>
<dbReference type="Proteomes" id="UP000654370">
    <property type="component" value="Unassembled WGS sequence"/>
</dbReference>
<comment type="caution">
    <text evidence="2">The sequence shown here is derived from an EMBL/GenBank/DDBJ whole genome shotgun (WGS) entry which is preliminary data.</text>
</comment>